<evidence type="ECO:0008006" key="3">
    <source>
        <dbReference type="Google" id="ProtNLM"/>
    </source>
</evidence>
<organism evidence="1 2">
    <name type="scientific">Armillaria solidipes</name>
    <dbReference type="NCBI Taxonomy" id="1076256"/>
    <lineage>
        <taxon>Eukaryota</taxon>
        <taxon>Fungi</taxon>
        <taxon>Dikarya</taxon>
        <taxon>Basidiomycota</taxon>
        <taxon>Agaricomycotina</taxon>
        <taxon>Agaricomycetes</taxon>
        <taxon>Agaricomycetidae</taxon>
        <taxon>Agaricales</taxon>
        <taxon>Marasmiineae</taxon>
        <taxon>Physalacriaceae</taxon>
        <taxon>Armillaria</taxon>
    </lineage>
</organism>
<sequence length="409" mass="45957">MDQCVLPQEIIDAVVDLLKDNKAALKACSLTSRCLTPRTRVHLFYTICPRIYGWNDGMLDLLQSSPSLIAHIRKIYLSPLCTYDSALVAIIELLVNPIHLEMYRVDWNSLPERFVQALYSRTYASVSLFDTKFSSFSQLAPLLANSTRLEKLTISKFEPTGDPGPSCCTHQHPSPGPPVDHLVLFDYDGSLYHLLNGIHSRQCPVSIQELKTLEIHPRGWDYFSQFQVLFRGATKLEELTFRHSASAPVPLATASPLPISHLKKLTVNMPQYHSGNTQPIDWWISNFENTDGNCLLKDIHFCVQAEQDDYLHYVQHNPEHEAAWDGVAHALSKSRMPALRSLKVEVSIDRSAGVSWERPFPPSSACCSMNDCIEAKLATLESRGVTVQVIVKTPGWSRKLDNMANVTIS</sequence>
<keyword evidence="2" id="KW-1185">Reference proteome</keyword>
<dbReference type="Proteomes" id="UP000218334">
    <property type="component" value="Unassembled WGS sequence"/>
</dbReference>
<dbReference type="EMBL" id="KZ293416">
    <property type="protein sequence ID" value="PBK76577.1"/>
    <property type="molecule type" value="Genomic_DNA"/>
</dbReference>
<dbReference type="AlphaFoldDB" id="A0A2H3CII0"/>
<reference evidence="2" key="1">
    <citation type="journal article" date="2017" name="Nat. Ecol. Evol.">
        <title>Genome expansion and lineage-specific genetic innovations in the forest pathogenic fungi Armillaria.</title>
        <authorList>
            <person name="Sipos G."/>
            <person name="Prasanna A.N."/>
            <person name="Walter M.C."/>
            <person name="O'Connor E."/>
            <person name="Balint B."/>
            <person name="Krizsan K."/>
            <person name="Kiss B."/>
            <person name="Hess J."/>
            <person name="Varga T."/>
            <person name="Slot J."/>
            <person name="Riley R."/>
            <person name="Boka B."/>
            <person name="Rigling D."/>
            <person name="Barry K."/>
            <person name="Lee J."/>
            <person name="Mihaltcheva S."/>
            <person name="LaButti K."/>
            <person name="Lipzen A."/>
            <person name="Waldron R."/>
            <person name="Moloney N.M."/>
            <person name="Sperisen C."/>
            <person name="Kredics L."/>
            <person name="Vagvoelgyi C."/>
            <person name="Patrignani A."/>
            <person name="Fitzpatrick D."/>
            <person name="Nagy I."/>
            <person name="Doyle S."/>
            <person name="Anderson J.B."/>
            <person name="Grigoriev I.V."/>
            <person name="Gueldener U."/>
            <person name="Muensterkoetter M."/>
            <person name="Nagy L.G."/>
        </authorList>
    </citation>
    <scope>NUCLEOTIDE SEQUENCE [LARGE SCALE GENOMIC DNA]</scope>
    <source>
        <strain evidence="2">28-4</strain>
    </source>
</reference>
<protein>
    <recommendedName>
        <fullName evidence="3">F-box domain-containing protein</fullName>
    </recommendedName>
</protein>
<name>A0A2H3CII0_9AGAR</name>
<gene>
    <name evidence="1" type="ORF">ARMSODRAFT_948388</name>
</gene>
<evidence type="ECO:0000313" key="2">
    <source>
        <dbReference type="Proteomes" id="UP000218334"/>
    </source>
</evidence>
<accession>A0A2H3CII0</accession>
<proteinExistence type="predicted"/>
<evidence type="ECO:0000313" key="1">
    <source>
        <dbReference type="EMBL" id="PBK76577.1"/>
    </source>
</evidence>